<comment type="subcellular location">
    <subcellularLocation>
        <location evidence="1">Membrane</location>
        <topology evidence="1">Multi-pass membrane protein</topology>
    </subcellularLocation>
</comment>
<dbReference type="AlphaFoldDB" id="A0A507BYJ4"/>
<dbReference type="PANTHER" id="PTHR47804:SF3">
    <property type="entry name" value="PROTEIN BRE4"/>
    <property type="match status" value="1"/>
</dbReference>
<dbReference type="EMBL" id="QEAO01000056">
    <property type="protein sequence ID" value="TPX30796.1"/>
    <property type="molecule type" value="Genomic_DNA"/>
</dbReference>
<feature type="domain" description="DUF2421" evidence="6">
    <location>
        <begin position="688"/>
        <end position="911"/>
    </location>
</feature>
<keyword evidence="4 5" id="KW-0472">Membrane</keyword>
<accession>A0A507BYJ4</accession>
<reference evidence="7 8" key="1">
    <citation type="journal article" date="2019" name="Sci. Rep.">
        <title>Comparative genomics of chytrid fungi reveal insights into the obligate biotrophic and pathogenic lifestyle of Synchytrium endobioticum.</title>
        <authorList>
            <person name="van de Vossenberg B.T.L.H."/>
            <person name="Warris S."/>
            <person name="Nguyen H.D.T."/>
            <person name="van Gent-Pelzer M.P.E."/>
            <person name="Joly D.L."/>
            <person name="van de Geest H.C."/>
            <person name="Bonants P.J.M."/>
            <person name="Smith D.S."/>
            <person name="Levesque C.A."/>
            <person name="van der Lee T.A.J."/>
        </authorList>
    </citation>
    <scope>NUCLEOTIDE SEQUENCE [LARGE SCALE GENOMIC DNA]</scope>
    <source>
        <strain evidence="7 8">JEL517</strain>
    </source>
</reference>
<dbReference type="InterPro" id="IPR018820">
    <property type="entry name" value="BRE4-related_DUF2421"/>
</dbReference>
<evidence type="ECO:0000256" key="4">
    <source>
        <dbReference type="ARBA" id="ARBA00023136"/>
    </source>
</evidence>
<feature type="transmembrane region" description="Helical" evidence="5">
    <location>
        <begin position="156"/>
        <end position="179"/>
    </location>
</feature>
<dbReference type="GeneID" id="42006946"/>
<feature type="transmembrane region" description="Helical" evidence="5">
    <location>
        <begin position="668"/>
        <end position="690"/>
    </location>
</feature>
<keyword evidence="8" id="KW-1185">Reference proteome</keyword>
<gene>
    <name evidence="7" type="ORF">SmJEL517_g05723</name>
</gene>
<keyword evidence="3 5" id="KW-1133">Transmembrane helix</keyword>
<dbReference type="OrthoDB" id="68611at2759"/>
<comment type="caution">
    <text evidence="7">The sequence shown here is derived from an EMBL/GenBank/DDBJ whole genome shotgun (WGS) entry which is preliminary data.</text>
</comment>
<dbReference type="PRINTS" id="PR02047">
    <property type="entry name" value="BREFELDNASP4"/>
</dbReference>
<feature type="transmembrane region" description="Helical" evidence="5">
    <location>
        <begin position="24"/>
        <end position="44"/>
    </location>
</feature>
<dbReference type="PANTHER" id="PTHR47804">
    <property type="entry name" value="60S RIBOSOMAL PROTEIN L19"/>
    <property type="match status" value="1"/>
</dbReference>
<feature type="transmembrane region" description="Helical" evidence="5">
    <location>
        <begin position="545"/>
        <end position="565"/>
    </location>
</feature>
<dbReference type="Pfam" id="PF10334">
    <property type="entry name" value="BRE4"/>
    <property type="match status" value="1"/>
</dbReference>
<organism evidence="7 8">
    <name type="scientific">Synchytrium microbalum</name>
    <dbReference type="NCBI Taxonomy" id="1806994"/>
    <lineage>
        <taxon>Eukaryota</taxon>
        <taxon>Fungi</taxon>
        <taxon>Fungi incertae sedis</taxon>
        <taxon>Chytridiomycota</taxon>
        <taxon>Chytridiomycota incertae sedis</taxon>
        <taxon>Chytridiomycetes</taxon>
        <taxon>Synchytriales</taxon>
        <taxon>Synchytriaceae</taxon>
        <taxon>Synchytrium</taxon>
    </lineage>
</organism>
<dbReference type="InterPro" id="IPR023244">
    <property type="entry name" value="Brefeldin_A-sensitivity_4"/>
</dbReference>
<dbReference type="InterPro" id="IPR052430">
    <property type="entry name" value="IVT-Associated"/>
</dbReference>
<feature type="transmembrane region" description="Helical" evidence="5">
    <location>
        <begin position="572"/>
        <end position="592"/>
    </location>
</feature>
<evidence type="ECO:0000256" key="3">
    <source>
        <dbReference type="ARBA" id="ARBA00022989"/>
    </source>
</evidence>
<dbReference type="STRING" id="1806994.A0A507BYJ4"/>
<keyword evidence="2 5" id="KW-0812">Transmembrane</keyword>
<evidence type="ECO:0000259" key="6">
    <source>
        <dbReference type="Pfam" id="PF10334"/>
    </source>
</evidence>
<protein>
    <recommendedName>
        <fullName evidence="6">DUF2421 domain-containing protein</fullName>
    </recommendedName>
</protein>
<sequence length="954" mass="105537">MVDNSLSIGGKVWHILISRQFQNLFKGVLSFVIASVIVCSNVTGTALRTAVYGNLFLPVVALSPAITIGAFFDGAIQMMLGIGVGAACWSFIASVAGGSVFGYGALMFVMLYIFSFARALNPRLFGVTLVASLMTFQGVSYTFSTTGEFDTNNQTQLLHTMAIFAVGVAINWAVNILVFPEFAEVDLKELISTSLTTSAALIDLITKSYLLEVKPEENGRRAAVLALKSTINQMAEKVAEADAEVFFSELNIDDYRTLQTHLRTISQHFSSIDAAMVSGLDTIPNVERYRSSFALPLRDSLTTISNSISVVLTDARDALLGYGHQTAFQRRMSSAHKRRRGSLFSVQSLEAGEEAHPLTEADAIIEMLDRSYTKFEEKQFQVMYDLFELGIEGTSNEPVRPQSWESLLEVNFFLFSLQAIVEETKAIGKFLHKDRKKKLHFRVWHYLPNFLIEGLHLKPKPAAATTRPESPVKPVNEEGVPLQSYTPDELFVTYRKPKPAPPKTFRVRVVDFLKLVQSAPSIYGLKGATAVTVVSIVLFTQKTFFVTWGLSGAVISLLVAISPSLGQTYMSFLVNLTGTCIGALWAFISFTVWRDGSDNVYNPYGLVFFAALLAIPVIYSLQNTTLGKAVGFLTLLSYSGSLCVSYLYRFLGPYGVPYDPPYVRLYKQLAATAMGVTFVVLFAVTIYPNLARRILRDRISQIIGNIDSYYVDLVSLTYLILPRRVKTDDEEGLKSEMMASIAKNQAALPGKFSQLAQLQAFARVEPRLEGRFQSEKYAAIIDCCQMIVDRLVSARTAVGSTQFSAMRAATMEISSARHDLQSSIRLLLYIYSSSMYAKTKLPPVLPNASKARQVLFNRFIGTVSASSPGPQTYESRRTREFIRFYSWALAMRAVAREVDRLGGLLKDLFGELDDHFDPISDSVTESSGNELEEDRSLAVAAHVAIDADIKAKPN</sequence>
<proteinExistence type="predicted"/>
<dbReference type="Proteomes" id="UP000319731">
    <property type="component" value="Unassembled WGS sequence"/>
</dbReference>
<feature type="transmembrane region" description="Helical" evidence="5">
    <location>
        <begin position="522"/>
        <end position="539"/>
    </location>
</feature>
<evidence type="ECO:0000313" key="8">
    <source>
        <dbReference type="Proteomes" id="UP000319731"/>
    </source>
</evidence>
<evidence type="ECO:0000256" key="2">
    <source>
        <dbReference type="ARBA" id="ARBA00022692"/>
    </source>
</evidence>
<evidence type="ECO:0000256" key="5">
    <source>
        <dbReference type="SAM" id="Phobius"/>
    </source>
</evidence>
<feature type="transmembrane region" description="Helical" evidence="5">
    <location>
        <begin position="629"/>
        <end position="648"/>
    </location>
</feature>
<name>A0A507BYJ4_9FUNG</name>
<dbReference type="RefSeq" id="XP_031022376.1">
    <property type="nucleotide sequence ID" value="XM_031171649.1"/>
</dbReference>
<evidence type="ECO:0000256" key="1">
    <source>
        <dbReference type="ARBA" id="ARBA00004141"/>
    </source>
</evidence>
<dbReference type="GO" id="GO:0016020">
    <property type="term" value="C:membrane"/>
    <property type="evidence" value="ECO:0007669"/>
    <property type="project" value="UniProtKB-SubCell"/>
</dbReference>
<evidence type="ECO:0000313" key="7">
    <source>
        <dbReference type="EMBL" id="TPX30796.1"/>
    </source>
</evidence>
<feature type="transmembrane region" description="Helical" evidence="5">
    <location>
        <begin position="50"/>
        <end position="71"/>
    </location>
</feature>
<feature type="transmembrane region" description="Helical" evidence="5">
    <location>
        <begin position="100"/>
        <end position="117"/>
    </location>
</feature>
<feature type="transmembrane region" description="Helical" evidence="5">
    <location>
        <begin position="124"/>
        <end position="144"/>
    </location>
</feature>
<feature type="transmembrane region" description="Helical" evidence="5">
    <location>
        <begin position="604"/>
        <end position="622"/>
    </location>
</feature>